<dbReference type="RefSeq" id="WP_188480215.1">
    <property type="nucleotide sequence ID" value="NZ_BMFC01000001.1"/>
</dbReference>
<evidence type="ECO:0000256" key="2">
    <source>
        <dbReference type="ARBA" id="ARBA00022692"/>
    </source>
</evidence>
<protein>
    <submittedName>
        <fullName evidence="6">Translocation/assembly module TamB</fullName>
    </submittedName>
</protein>
<accession>A0ABQ1KBJ5</accession>
<dbReference type="PANTHER" id="PTHR36985:SF1">
    <property type="entry name" value="TRANSLOCATION AND ASSEMBLY MODULE SUBUNIT TAMB"/>
    <property type="match status" value="1"/>
</dbReference>
<sequence>MRFIATLLVFLFWPLVGFAQDRDEDPGYLAGLLQDALSGAGRDVRIRGFQGALSSQASIELIAISDDAGEWFRAENVVLDWNRAALLRGVVDVTAFTAERVVVARAPDAGPEVPSAEATPFTIPELPVSIRIDEIAVQSVQLGAPLLGEEAEFSVTGAASLESGGADIQFNLERIDGQEAQIALAASYDPSSRQLAVDLDAQEAEGGLAARLLGIPGAPSVALTVQGEGPVDDFTAEIALATDGTPRITGTVDILAPEGTSGFDVRVDIAGDPSPLLTSEAREFFGTDIGLQARVVRDANGRTELPQFSLTANTLSLSGSAVVSETGWLEALNAEGEIVNPEGGPVVLPFGGGDTRVDTLTFDAALNGDLTFDARLQGLDSPAATLETVTITGRGQIDQQSFAQQDGQFELDLTWAADALALTDPALAEAVGTALSGAARVDYRSGQPIRVTGLEANGADYGLSGDATWTAEDTMPLAVNLRFLAEDITRFSALAGRPLDGRVDVQVDGMVAPVSGMIDLVVDGTTLDLAVEQDVADRLLAGVGSARIDVRRDETGTTLRSARVVTPAANMEASGTITSEDTSLQFEGVLSELERVYPGEAEGAARLNGSVALSGTTLRTLDLTADVSNGDEPVRLPFGGGMTLDTGTVEVTATGGPSGAWQADVTVRELDAPQGSATTLALSGNGDIAQSDSGGLVSVGGDLRVAASALRLSDARVTQAVGTNPTATASFDWVQENERLTVQSLRLETGAIDVTGSAMVTETLSAPDARFALSLVAESLAPLSGLAGQTLRGRATIDVTGTYEDGGDFDVTARGQGAGLGIGNATVDRLLAGVTRFEVGASGQDGALARVSADVQNPEISAQVTGPLSNLQIDARLANVGLIAPDFQGALVVDGTVGQQADGYAVDVDVQGPGGTTLAVDGRVANGGTANLSIDGAAPLGLANVFIAPRRLNGQAALDLRVSGPLALSSVSGTITPQGAEFSAPTLGIVLSPITGQIQLVNGAAQLGLSAQGNHGGSVDVNGRLGLSTFDAALTATLNRFGVRDPDLYDASVDGTVALNGPIGRDLLVSGDLRLNETEIQVPSTGVTALGTIPPIEHLGATRPVMRTLDRAGIKDPQDTTVEEARGPSSTRLDLTLTAPGQVFVRGRGLDAELAGQLRLTGPTSDIIPQGGFELVRGRLDVLNQRFRLSEGRIQLSGSFTPVLRFVAVTEANALTVRVILEGPASSPEISFSSSPQLPEDEVLAQLLFGRDLSSLSALQALELASAVAALAGRSGIGLLSNLRDSFGLDDLDVSQTEDGGTAVRAGKYISENVYSDVVVESGGRAEINLNLDVTSDITARGSVDNTGNSSLGIFFERDY</sequence>
<organism evidence="6 7">
    <name type="scientific">Marivita lacus</name>
    <dbReference type="NCBI Taxonomy" id="1323742"/>
    <lineage>
        <taxon>Bacteria</taxon>
        <taxon>Pseudomonadati</taxon>
        <taxon>Pseudomonadota</taxon>
        <taxon>Alphaproteobacteria</taxon>
        <taxon>Rhodobacterales</taxon>
        <taxon>Roseobacteraceae</taxon>
        <taxon>Marivita</taxon>
    </lineage>
</organism>
<feature type="domain" description="Translocation and assembly module TamB C-terminal" evidence="5">
    <location>
        <begin position="1009"/>
        <end position="1360"/>
    </location>
</feature>
<evidence type="ECO:0000256" key="3">
    <source>
        <dbReference type="ARBA" id="ARBA00022989"/>
    </source>
</evidence>
<evidence type="ECO:0000256" key="1">
    <source>
        <dbReference type="ARBA" id="ARBA00004167"/>
    </source>
</evidence>
<proteinExistence type="predicted"/>
<name>A0ABQ1KBJ5_9RHOB</name>
<keyword evidence="7" id="KW-1185">Reference proteome</keyword>
<dbReference type="EMBL" id="BMFC01000001">
    <property type="protein sequence ID" value="GGB90088.1"/>
    <property type="molecule type" value="Genomic_DNA"/>
</dbReference>
<dbReference type="PANTHER" id="PTHR36985">
    <property type="entry name" value="TRANSLOCATION AND ASSEMBLY MODULE SUBUNIT TAMB"/>
    <property type="match status" value="1"/>
</dbReference>
<keyword evidence="3" id="KW-1133">Transmembrane helix</keyword>
<evidence type="ECO:0000313" key="6">
    <source>
        <dbReference type="EMBL" id="GGB90088.1"/>
    </source>
</evidence>
<gene>
    <name evidence="6" type="ORF">GCM10011363_03360</name>
</gene>
<evidence type="ECO:0000313" key="7">
    <source>
        <dbReference type="Proteomes" id="UP000645462"/>
    </source>
</evidence>
<evidence type="ECO:0000259" key="5">
    <source>
        <dbReference type="Pfam" id="PF04357"/>
    </source>
</evidence>
<dbReference type="Pfam" id="PF04357">
    <property type="entry name" value="TamB"/>
    <property type="match status" value="1"/>
</dbReference>
<reference evidence="7" key="1">
    <citation type="journal article" date="2019" name="Int. J. Syst. Evol. Microbiol.">
        <title>The Global Catalogue of Microorganisms (GCM) 10K type strain sequencing project: providing services to taxonomists for standard genome sequencing and annotation.</title>
        <authorList>
            <consortium name="The Broad Institute Genomics Platform"/>
            <consortium name="The Broad Institute Genome Sequencing Center for Infectious Disease"/>
            <person name="Wu L."/>
            <person name="Ma J."/>
        </authorList>
    </citation>
    <scope>NUCLEOTIDE SEQUENCE [LARGE SCALE GENOMIC DNA]</scope>
    <source>
        <strain evidence="7">CGMCC 1.12478</strain>
    </source>
</reference>
<dbReference type="Proteomes" id="UP000645462">
    <property type="component" value="Unassembled WGS sequence"/>
</dbReference>
<keyword evidence="2" id="KW-0812">Transmembrane</keyword>
<evidence type="ECO:0000256" key="4">
    <source>
        <dbReference type="ARBA" id="ARBA00023136"/>
    </source>
</evidence>
<comment type="caution">
    <text evidence="6">The sequence shown here is derived from an EMBL/GenBank/DDBJ whole genome shotgun (WGS) entry which is preliminary data.</text>
</comment>
<dbReference type="InterPro" id="IPR007452">
    <property type="entry name" value="TamB_C"/>
</dbReference>
<comment type="subcellular location">
    <subcellularLocation>
        <location evidence="1">Membrane</location>
        <topology evidence="1">Single-pass membrane protein</topology>
    </subcellularLocation>
</comment>
<keyword evidence="4" id="KW-0472">Membrane</keyword>